<keyword evidence="12" id="KW-0472">Membrane</keyword>
<feature type="domain" description="Pex N-terminal" evidence="16">
    <location>
        <begin position="27"/>
        <end position="272"/>
    </location>
</feature>
<keyword evidence="10" id="KW-0653">Protein transport</keyword>
<keyword evidence="9" id="KW-0862">Zinc</keyword>
<evidence type="ECO:0000256" key="9">
    <source>
        <dbReference type="ARBA" id="ARBA00022833"/>
    </source>
</evidence>
<dbReference type="GO" id="GO:1990429">
    <property type="term" value="C:peroxisomal importomer complex"/>
    <property type="evidence" value="ECO:0007669"/>
    <property type="project" value="TreeGrafter"/>
</dbReference>
<keyword evidence="6" id="KW-0812">Transmembrane</keyword>
<protein>
    <recommendedName>
        <fullName evidence="4">Peroxisome assembly protein 12</fullName>
    </recommendedName>
    <alternativeName>
        <fullName evidence="14">Peroxin-12</fullName>
    </alternativeName>
</protein>
<keyword evidence="18" id="KW-1185">Reference proteome</keyword>
<keyword evidence="8" id="KW-0863">Zinc-finger</keyword>
<evidence type="ECO:0000256" key="14">
    <source>
        <dbReference type="ARBA" id="ARBA00029692"/>
    </source>
</evidence>
<sequence length="374" mass="42529">MSFYGNMPAGGALEGAVPTLFEVLAAQEVDGLLPVALRYVLVKYWAERRPGRWSLACAGWFDEWCSLGLKGALEWYHLGRHDAAFVDKYYGLQQYDCSGQEGARAYISLALDGKLDQWPQKLRLRKSQRLVLWLQRVLAPYFRAKLDALHTRLQVRDALSPVQQWFKRLYPHFKRAWLLLDLCARLAFLSGATQSTSLLEWVFKVGYTRVLVPLHKEQATGPREYTRPPHYNSASVKHDMRTLLSQGWRIAAFTGSQVFPSCMFALKVYQWWIGQDLTTKLLRQINSIDKEIPRPPTDLTLRDLGSGNCPVCSLPITNPAIIETGFTMCYPCAVGYLREHEGRCPVTDARLLGCTFNADSGEWDVLPSVRKLLL</sequence>
<comment type="subcellular location">
    <subcellularLocation>
        <location evidence="1">Peroxisome membrane</location>
        <topology evidence="1">Multi-pass membrane protein</topology>
    </subcellularLocation>
</comment>
<evidence type="ECO:0000313" key="18">
    <source>
        <dbReference type="Proteomes" id="UP001377567"/>
    </source>
</evidence>
<comment type="subunit">
    <text evidence="15">Component of the PEX2-PEX10-PEX12 retrotranslocation channel, composed of PEX2, PEX10 and PEX12.</text>
</comment>
<evidence type="ECO:0000256" key="5">
    <source>
        <dbReference type="ARBA" id="ARBA00022448"/>
    </source>
</evidence>
<evidence type="ECO:0000256" key="10">
    <source>
        <dbReference type="ARBA" id="ARBA00022927"/>
    </source>
</evidence>
<dbReference type="PANTHER" id="PTHR12888:SF0">
    <property type="entry name" value="PEROXISOME ASSEMBLY PROTEIN 12"/>
    <property type="match status" value="1"/>
</dbReference>
<evidence type="ECO:0000256" key="13">
    <source>
        <dbReference type="ARBA" id="ARBA00023140"/>
    </source>
</evidence>
<evidence type="ECO:0000256" key="3">
    <source>
        <dbReference type="ARBA" id="ARBA00008704"/>
    </source>
</evidence>
<dbReference type="Gene3D" id="3.30.40.10">
    <property type="entry name" value="Zinc/RING finger domain, C3HC4 (zinc finger)"/>
    <property type="match status" value="1"/>
</dbReference>
<dbReference type="PANTHER" id="PTHR12888">
    <property type="entry name" value="PEROXISOME ASSEMBLY PROTEIN 12 PEROXIN-12"/>
    <property type="match status" value="1"/>
</dbReference>
<organism evidence="17 18">
    <name type="scientific">Maudiozyma humilis</name>
    <name type="common">Sour dough yeast</name>
    <name type="synonym">Kazachstania humilis</name>
    <dbReference type="NCBI Taxonomy" id="51915"/>
    <lineage>
        <taxon>Eukaryota</taxon>
        <taxon>Fungi</taxon>
        <taxon>Dikarya</taxon>
        <taxon>Ascomycota</taxon>
        <taxon>Saccharomycotina</taxon>
        <taxon>Saccharomycetes</taxon>
        <taxon>Saccharomycetales</taxon>
        <taxon>Saccharomycetaceae</taxon>
        <taxon>Maudiozyma</taxon>
    </lineage>
</organism>
<evidence type="ECO:0000313" key="17">
    <source>
        <dbReference type="EMBL" id="GMM58163.1"/>
    </source>
</evidence>
<proteinExistence type="inferred from homology"/>
<evidence type="ECO:0000256" key="7">
    <source>
        <dbReference type="ARBA" id="ARBA00022723"/>
    </source>
</evidence>
<keyword evidence="11" id="KW-1133">Transmembrane helix</keyword>
<keyword evidence="7" id="KW-0479">Metal-binding</keyword>
<dbReference type="EMBL" id="BTGD01000020">
    <property type="protein sequence ID" value="GMM58163.1"/>
    <property type="molecule type" value="Genomic_DNA"/>
</dbReference>
<dbReference type="GO" id="GO:0008270">
    <property type="term" value="F:zinc ion binding"/>
    <property type="evidence" value="ECO:0007669"/>
    <property type="project" value="UniProtKB-KW"/>
</dbReference>
<gene>
    <name evidence="17" type="ORF">DAKH74_047790</name>
</gene>
<evidence type="ECO:0000256" key="2">
    <source>
        <dbReference type="ARBA" id="ARBA00004906"/>
    </source>
</evidence>
<dbReference type="Pfam" id="PF04757">
    <property type="entry name" value="Pex2_Pex12"/>
    <property type="match status" value="1"/>
</dbReference>
<dbReference type="GO" id="GO:0016874">
    <property type="term" value="F:ligase activity"/>
    <property type="evidence" value="ECO:0007669"/>
    <property type="project" value="UniProtKB-KW"/>
</dbReference>
<evidence type="ECO:0000256" key="4">
    <source>
        <dbReference type="ARBA" id="ARBA00018980"/>
    </source>
</evidence>
<reference evidence="17 18" key="1">
    <citation type="journal article" date="2023" name="Elife">
        <title>Identification of key yeast species and microbe-microbe interactions impacting larval growth of Drosophila in the wild.</title>
        <authorList>
            <person name="Mure A."/>
            <person name="Sugiura Y."/>
            <person name="Maeda R."/>
            <person name="Honda K."/>
            <person name="Sakurai N."/>
            <person name="Takahashi Y."/>
            <person name="Watada M."/>
            <person name="Katoh T."/>
            <person name="Gotoh A."/>
            <person name="Gotoh Y."/>
            <person name="Taniguchi I."/>
            <person name="Nakamura K."/>
            <person name="Hayashi T."/>
            <person name="Katayama T."/>
            <person name="Uemura T."/>
            <person name="Hattori Y."/>
        </authorList>
    </citation>
    <scope>NUCLEOTIDE SEQUENCE [LARGE SCALE GENOMIC DNA]</scope>
    <source>
        <strain evidence="17 18">KH-74</strain>
    </source>
</reference>
<evidence type="ECO:0000256" key="6">
    <source>
        <dbReference type="ARBA" id="ARBA00022692"/>
    </source>
</evidence>
<evidence type="ECO:0000256" key="8">
    <source>
        <dbReference type="ARBA" id="ARBA00022771"/>
    </source>
</evidence>
<name>A0AAV5S3T2_MAUHU</name>
<keyword evidence="5" id="KW-0813">Transport</keyword>
<dbReference type="InterPro" id="IPR013083">
    <property type="entry name" value="Znf_RING/FYVE/PHD"/>
</dbReference>
<comment type="similarity">
    <text evidence="3">Belongs to the pex2/pex10/pex12 family.</text>
</comment>
<keyword evidence="17" id="KW-0436">Ligase</keyword>
<accession>A0AAV5S3T2</accession>
<comment type="pathway">
    <text evidence="2">Protein modification; protein ubiquitination.</text>
</comment>
<dbReference type="GO" id="GO:0016562">
    <property type="term" value="P:protein import into peroxisome matrix, receptor recycling"/>
    <property type="evidence" value="ECO:0007669"/>
    <property type="project" value="UniProtKB-ARBA"/>
</dbReference>
<dbReference type="GO" id="GO:0004842">
    <property type="term" value="F:ubiquitin-protein transferase activity"/>
    <property type="evidence" value="ECO:0007669"/>
    <property type="project" value="TreeGrafter"/>
</dbReference>
<dbReference type="SUPFAM" id="SSF57850">
    <property type="entry name" value="RING/U-box"/>
    <property type="match status" value="1"/>
</dbReference>
<dbReference type="Proteomes" id="UP001377567">
    <property type="component" value="Unassembled WGS sequence"/>
</dbReference>
<dbReference type="AlphaFoldDB" id="A0AAV5S3T2"/>
<dbReference type="InterPro" id="IPR006845">
    <property type="entry name" value="Pex_N"/>
</dbReference>
<evidence type="ECO:0000259" key="16">
    <source>
        <dbReference type="Pfam" id="PF04757"/>
    </source>
</evidence>
<evidence type="ECO:0000256" key="12">
    <source>
        <dbReference type="ARBA" id="ARBA00023136"/>
    </source>
</evidence>
<evidence type="ECO:0000256" key="15">
    <source>
        <dbReference type="ARBA" id="ARBA00034505"/>
    </source>
</evidence>
<dbReference type="GO" id="GO:0005778">
    <property type="term" value="C:peroxisomal membrane"/>
    <property type="evidence" value="ECO:0007669"/>
    <property type="project" value="UniProtKB-SubCell"/>
</dbReference>
<dbReference type="GO" id="GO:0006513">
    <property type="term" value="P:protein monoubiquitination"/>
    <property type="evidence" value="ECO:0007669"/>
    <property type="project" value="TreeGrafter"/>
</dbReference>
<dbReference type="InterPro" id="IPR017375">
    <property type="entry name" value="PEX12"/>
</dbReference>
<keyword evidence="13" id="KW-0576">Peroxisome</keyword>
<comment type="caution">
    <text evidence="17">The sequence shown here is derived from an EMBL/GenBank/DDBJ whole genome shotgun (WGS) entry which is preliminary data.</text>
</comment>
<evidence type="ECO:0000256" key="11">
    <source>
        <dbReference type="ARBA" id="ARBA00022989"/>
    </source>
</evidence>
<evidence type="ECO:0000256" key="1">
    <source>
        <dbReference type="ARBA" id="ARBA00004585"/>
    </source>
</evidence>